<evidence type="ECO:0000313" key="2">
    <source>
        <dbReference type="Proteomes" id="UP000199555"/>
    </source>
</evidence>
<reference evidence="2" key="1">
    <citation type="submission" date="2016-10" db="EMBL/GenBank/DDBJ databases">
        <authorList>
            <person name="Varghese N."/>
            <person name="Submissions S."/>
        </authorList>
    </citation>
    <scope>NUCLEOTIDE SEQUENCE [LARGE SCALE GENOMIC DNA]</scope>
    <source>
        <strain evidence="2">CGMCC 1.7655</strain>
    </source>
</reference>
<dbReference type="RefSeq" id="WP_090757428.1">
    <property type="nucleotide sequence ID" value="NZ_FNGE01000032.1"/>
</dbReference>
<name>A0A1G9NMG4_9RHOB</name>
<dbReference type="Pfam" id="PF06169">
    <property type="entry name" value="DUF982"/>
    <property type="match status" value="1"/>
</dbReference>
<dbReference type="Proteomes" id="UP000199555">
    <property type="component" value="Unassembled WGS sequence"/>
</dbReference>
<gene>
    <name evidence="1" type="ORF">SAMN04487971_1323</name>
</gene>
<accession>A0A1G9NMG4</accession>
<evidence type="ECO:0000313" key="1">
    <source>
        <dbReference type="EMBL" id="SDL87195.1"/>
    </source>
</evidence>
<dbReference type="OrthoDB" id="7864549at2"/>
<dbReference type="AlphaFoldDB" id="A0A1G9NMG4"/>
<organism evidence="1 2">
    <name type="scientific">Paracoccus chinensis</name>
    <dbReference type="NCBI Taxonomy" id="525640"/>
    <lineage>
        <taxon>Bacteria</taxon>
        <taxon>Pseudomonadati</taxon>
        <taxon>Pseudomonadota</taxon>
        <taxon>Alphaproteobacteria</taxon>
        <taxon>Rhodobacterales</taxon>
        <taxon>Paracoccaceae</taxon>
        <taxon>Paracoccus</taxon>
    </lineage>
</organism>
<dbReference type="EMBL" id="FNGE01000032">
    <property type="protein sequence ID" value="SDL87195.1"/>
    <property type="molecule type" value="Genomic_DNA"/>
</dbReference>
<protein>
    <recommendedName>
        <fullName evidence="3">DUF982 domain-containing protein</fullName>
    </recommendedName>
</protein>
<dbReference type="Gene3D" id="6.10.250.730">
    <property type="match status" value="1"/>
</dbReference>
<keyword evidence="2" id="KW-1185">Reference proteome</keyword>
<sequence length="97" mass="10505">MKELTLIEINWGKPLSFVTSPDGDIQDITTAEQARYWLRKKWPVSDPARDRALDQVEAAMACMASVGTARRAFISAAKSAGFVPAAHMGQTARAIAA</sequence>
<evidence type="ECO:0008006" key="3">
    <source>
        <dbReference type="Google" id="ProtNLM"/>
    </source>
</evidence>
<dbReference type="InterPro" id="IPR010385">
    <property type="entry name" value="DUF982"/>
</dbReference>
<proteinExistence type="predicted"/>